<dbReference type="InterPro" id="IPR050445">
    <property type="entry name" value="Bact_polysacc_biosynth/exp"/>
</dbReference>
<keyword evidence="2" id="KW-0812">Transmembrane</keyword>
<sequence length="340" mass="36104">MATDRNDEDREIGLLEALWQYKWSSLLIIALAGLLAGAATVFVFTSVEATAKFAVTDPRSTTFLRQGVSSDSSYIAYTSQRAAFTESAGVLDKARQLLAAEHSQQIGLEDLRKAVEAKPGTNGGIVEVTVTARTDRMAAQIANAVVAAYQMLTEADAQREQQKLLKSVRSTRARIEAELKRAPPRSTTAVTLGEALVQLQLKEGDAAIDLAQYGSGVRFVDQANPLRVTPSQAPKNIGIGLAVGMLLAIVIAFLRATNPISAAQRVTSGTGQRQRTSKPATGVPSPPPEPAPVVEDAGVEEDDVTAVYDRDKLLGYVPRTHPSDNGVPVDSGAGPTTGKR</sequence>
<evidence type="ECO:0008006" key="5">
    <source>
        <dbReference type="Google" id="ProtNLM"/>
    </source>
</evidence>
<reference evidence="4" key="1">
    <citation type="journal article" date="2019" name="Int. J. Syst. Evol. Microbiol.">
        <title>The Global Catalogue of Microorganisms (GCM) 10K type strain sequencing project: providing services to taxonomists for standard genome sequencing and annotation.</title>
        <authorList>
            <consortium name="The Broad Institute Genomics Platform"/>
            <consortium name="The Broad Institute Genome Sequencing Center for Infectious Disease"/>
            <person name="Wu L."/>
            <person name="Ma J."/>
        </authorList>
    </citation>
    <scope>NUCLEOTIDE SEQUENCE [LARGE SCALE GENOMIC DNA]</scope>
    <source>
        <strain evidence="4">ICMP 6774ER</strain>
    </source>
</reference>
<protein>
    <recommendedName>
        <fullName evidence="5">Polysaccharide chain length determinant N-terminal domain-containing protein</fullName>
    </recommendedName>
</protein>
<keyword evidence="2" id="KW-1133">Transmembrane helix</keyword>
<evidence type="ECO:0000313" key="3">
    <source>
        <dbReference type="EMBL" id="MFD1936963.1"/>
    </source>
</evidence>
<dbReference type="PANTHER" id="PTHR32309:SF31">
    <property type="entry name" value="CAPSULAR EXOPOLYSACCHARIDE FAMILY"/>
    <property type="match status" value="1"/>
</dbReference>
<evidence type="ECO:0000256" key="2">
    <source>
        <dbReference type="SAM" id="Phobius"/>
    </source>
</evidence>
<gene>
    <name evidence="3" type="ORF">ACFSKW_36395</name>
</gene>
<dbReference type="Proteomes" id="UP001597368">
    <property type="component" value="Unassembled WGS sequence"/>
</dbReference>
<dbReference type="RefSeq" id="WP_379577721.1">
    <property type="nucleotide sequence ID" value="NZ_JBHUFV010000054.1"/>
</dbReference>
<dbReference type="PANTHER" id="PTHR32309">
    <property type="entry name" value="TYROSINE-PROTEIN KINASE"/>
    <property type="match status" value="1"/>
</dbReference>
<evidence type="ECO:0000256" key="1">
    <source>
        <dbReference type="SAM" id="MobiDB-lite"/>
    </source>
</evidence>
<evidence type="ECO:0000313" key="4">
    <source>
        <dbReference type="Proteomes" id="UP001597368"/>
    </source>
</evidence>
<feature type="compositionally biased region" description="Polar residues" evidence="1">
    <location>
        <begin position="264"/>
        <end position="278"/>
    </location>
</feature>
<keyword evidence="2" id="KW-0472">Membrane</keyword>
<accession>A0ABW4T4N4</accession>
<feature type="region of interest" description="Disordered" evidence="1">
    <location>
        <begin position="264"/>
        <end position="340"/>
    </location>
</feature>
<comment type="caution">
    <text evidence="3">The sequence shown here is derived from an EMBL/GenBank/DDBJ whole genome shotgun (WGS) entry which is preliminary data.</text>
</comment>
<feature type="transmembrane region" description="Helical" evidence="2">
    <location>
        <begin position="237"/>
        <end position="256"/>
    </location>
</feature>
<dbReference type="EMBL" id="JBHUFV010000054">
    <property type="protein sequence ID" value="MFD1936963.1"/>
    <property type="molecule type" value="Genomic_DNA"/>
</dbReference>
<feature type="transmembrane region" description="Helical" evidence="2">
    <location>
        <begin position="23"/>
        <end position="44"/>
    </location>
</feature>
<keyword evidence="4" id="KW-1185">Reference proteome</keyword>
<organism evidence="3 4">
    <name type="scientific">Nonomuraea mangrovi</name>
    <dbReference type="NCBI Taxonomy" id="2316207"/>
    <lineage>
        <taxon>Bacteria</taxon>
        <taxon>Bacillati</taxon>
        <taxon>Actinomycetota</taxon>
        <taxon>Actinomycetes</taxon>
        <taxon>Streptosporangiales</taxon>
        <taxon>Streptosporangiaceae</taxon>
        <taxon>Nonomuraea</taxon>
    </lineage>
</organism>
<proteinExistence type="predicted"/>
<name>A0ABW4T4N4_9ACTN</name>